<name>A0ACC1MFY7_9HYPO</name>
<evidence type="ECO:0000313" key="2">
    <source>
        <dbReference type="Proteomes" id="UP001143910"/>
    </source>
</evidence>
<dbReference type="Proteomes" id="UP001143910">
    <property type="component" value="Unassembled WGS sequence"/>
</dbReference>
<reference evidence="1" key="1">
    <citation type="submission" date="2022-08" db="EMBL/GenBank/DDBJ databases">
        <title>Genome Sequence of Lecanicillium fungicola.</title>
        <authorList>
            <person name="Buettner E."/>
        </authorList>
    </citation>
    <scope>NUCLEOTIDE SEQUENCE</scope>
    <source>
        <strain evidence="1">Babe33</strain>
    </source>
</reference>
<evidence type="ECO:0000313" key="1">
    <source>
        <dbReference type="EMBL" id="KAJ2965597.1"/>
    </source>
</evidence>
<accession>A0ACC1MFY7</accession>
<keyword evidence="2" id="KW-1185">Reference proteome</keyword>
<proteinExistence type="predicted"/>
<protein>
    <submittedName>
        <fullName evidence="1">Uncharacterized protein</fullName>
    </submittedName>
</protein>
<dbReference type="EMBL" id="JANJQO010002922">
    <property type="protein sequence ID" value="KAJ2965597.1"/>
    <property type="molecule type" value="Genomic_DNA"/>
</dbReference>
<gene>
    <name evidence="1" type="ORF">NQ176_g10539</name>
</gene>
<organism evidence="1 2">
    <name type="scientific">Zarea fungicola</name>
    <dbReference type="NCBI Taxonomy" id="93591"/>
    <lineage>
        <taxon>Eukaryota</taxon>
        <taxon>Fungi</taxon>
        <taxon>Dikarya</taxon>
        <taxon>Ascomycota</taxon>
        <taxon>Pezizomycotina</taxon>
        <taxon>Sordariomycetes</taxon>
        <taxon>Hypocreomycetidae</taxon>
        <taxon>Hypocreales</taxon>
        <taxon>Cordycipitaceae</taxon>
        <taxon>Zarea</taxon>
    </lineage>
</organism>
<comment type="caution">
    <text evidence="1">The sequence shown here is derived from an EMBL/GenBank/DDBJ whole genome shotgun (WGS) entry which is preliminary data.</text>
</comment>
<sequence>MGDQEAGYTTSLENSVLVGRLQEVEDALEEEVAQRLLAEKEKEELQESLRASEMNVEKHTDQVRQCQTALTKFFGEVDRTWPALADLRQAVLHEPAL</sequence>